<dbReference type="Gene3D" id="3.30.450.20">
    <property type="entry name" value="PAS domain"/>
    <property type="match status" value="1"/>
</dbReference>
<dbReference type="NCBIfam" id="TIGR00229">
    <property type="entry name" value="sensory_box"/>
    <property type="match status" value="1"/>
</dbReference>
<dbReference type="PROSITE" id="PS50112">
    <property type="entry name" value="PAS"/>
    <property type="match status" value="1"/>
</dbReference>
<dbReference type="SUPFAM" id="SSF52172">
    <property type="entry name" value="CheY-like"/>
    <property type="match status" value="1"/>
</dbReference>
<dbReference type="Gene3D" id="1.10.287.130">
    <property type="match status" value="1"/>
</dbReference>
<comment type="catalytic activity">
    <reaction evidence="1">
        <text>ATP + protein L-histidine = ADP + protein N-phospho-L-histidine.</text>
        <dbReference type="EC" id="2.7.13.3"/>
    </reaction>
</comment>
<evidence type="ECO:0000256" key="6">
    <source>
        <dbReference type="ARBA" id="ARBA00022777"/>
    </source>
</evidence>
<evidence type="ECO:0000259" key="10">
    <source>
        <dbReference type="PROSITE" id="PS50109"/>
    </source>
</evidence>
<dbReference type="InterPro" id="IPR036890">
    <property type="entry name" value="HATPase_C_sf"/>
</dbReference>
<dbReference type="Proteomes" id="UP000064967">
    <property type="component" value="Chromosome"/>
</dbReference>
<evidence type="ECO:0000259" key="13">
    <source>
        <dbReference type="PROSITE" id="PS50113"/>
    </source>
</evidence>
<evidence type="ECO:0000259" key="12">
    <source>
        <dbReference type="PROSITE" id="PS50112"/>
    </source>
</evidence>
<dbReference type="InterPro" id="IPR000700">
    <property type="entry name" value="PAS-assoc_C"/>
</dbReference>
<protein>
    <recommendedName>
        <fullName evidence="2">histidine kinase</fullName>
        <ecNumber evidence="2">2.7.13.3</ecNumber>
    </recommendedName>
</protein>
<evidence type="ECO:0000256" key="2">
    <source>
        <dbReference type="ARBA" id="ARBA00012438"/>
    </source>
</evidence>
<dbReference type="InterPro" id="IPR036097">
    <property type="entry name" value="HisK_dim/P_sf"/>
</dbReference>
<evidence type="ECO:0000259" key="11">
    <source>
        <dbReference type="PROSITE" id="PS50110"/>
    </source>
</evidence>
<proteinExistence type="predicted"/>
<keyword evidence="15" id="KW-1185">Reference proteome</keyword>
<gene>
    <name evidence="14" type="ORF">AKJ09_00456</name>
</gene>
<dbReference type="InterPro" id="IPR004358">
    <property type="entry name" value="Sig_transdc_His_kin-like_C"/>
</dbReference>
<dbReference type="InterPro" id="IPR001789">
    <property type="entry name" value="Sig_transdc_resp-reg_receiver"/>
</dbReference>
<evidence type="ECO:0000256" key="8">
    <source>
        <dbReference type="ARBA" id="ARBA00023012"/>
    </source>
</evidence>
<evidence type="ECO:0000256" key="4">
    <source>
        <dbReference type="ARBA" id="ARBA00022679"/>
    </source>
</evidence>
<keyword evidence="6 14" id="KW-0418">Kinase</keyword>
<organism evidence="14 15">
    <name type="scientific">Labilithrix luteola</name>
    <dbReference type="NCBI Taxonomy" id="1391654"/>
    <lineage>
        <taxon>Bacteria</taxon>
        <taxon>Pseudomonadati</taxon>
        <taxon>Myxococcota</taxon>
        <taxon>Polyangia</taxon>
        <taxon>Polyangiales</taxon>
        <taxon>Labilitrichaceae</taxon>
        <taxon>Labilithrix</taxon>
    </lineage>
</organism>
<dbReference type="CDD" id="cd00130">
    <property type="entry name" value="PAS"/>
    <property type="match status" value="1"/>
</dbReference>
<dbReference type="InterPro" id="IPR005467">
    <property type="entry name" value="His_kinase_dom"/>
</dbReference>
<reference evidence="14 15" key="1">
    <citation type="submission" date="2015-08" db="EMBL/GenBank/DDBJ databases">
        <authorList>
            <person name="Babu N.S."/>
            <person name="Beckwith C.J."/>
            <person name="Beseler K.G."/>
            <person name="Brison A."/>
            <person name="Carone J.V."/>
            <person name="Caskin T.P."/>
            <person name="Diamond M."/>
            <person name="Durham M.E."/>
            <person name="Foxe J.M."/>
            <person name="Go M."/>
            <person name="Henderson B.A."/>
            <person name="Jones I.B."/>
            <person name="McGettigan J.A."/>
            <person name="Micheletti S.J."/>
            <person name="Nasrallah M.E."/>
            <person name="Ortiz D."/>
            <person name="Piller C.R."/>
            <person name="Privatt S.R."/>
            <person name="Schneider S.L."/>
            <person name="Sharp S."/>
            <person name="Smith T.C."/>
            <person name="Stanton J.D."/>
            <person name="Ullery H.E."/>
            <person name="Wilson R.J."/>
            <person name="Serrano M.G."/>
            <person name="Buck G."/>
            <person name="Lee V."/>
            <person name="Wang Y."/>
            <person name="Carvalho R."/>
            <person name="Voegtly L."/>
            <person name="Shi R."/>
            <person name="Duckworth R."/>
            <person name="Johnson A."/>
            <person name="Loviza R."/>
            <person name="Walstead R."/>
            <person name="Shah Z."/>
            <person name="Kiflezghi M."/>
            <person name="Wade K."/>
            <person name="Ball S.L."/>
            <person name="Bradley K.W."/>
            <person name="Asai D.J."/>
            <person name="Bowman C.A."/>
            <person name="Russell D.A."/>
            <person name="Pope W.H."/>
            <person name="Jacobs-Sera D."/>
            <person name="Hendrix R.W."/>
            <person name="Hatfull G.F."/>
        </authorList>
    </citation>
    <scope>NUCLEOTIDE SEQUENCE [LARGE SCALE GENOMIC DNA]</scope>
    <source>
        <strain evidence="14 15">DSM 27648</strain>
    </source>
</reference>
<dbReference type="PANTHER" id="PTHR43065">
    <property type="entry name" value="SENSOR HISTIDINE KINASE"/>
    <property type="match status" value="1"/>
</dbReference>
<evidence type="ECO:0000256" key="5">
    <source>
        <dbReference type="ARBA" id="ARBA00022741"/>
    </source>
</evidence>
<keyword evidence="7" id="KW-0067">ATP-binding</keyword>
<dbReference type="CDD" id="cd00082">
    <property type="entry name" value="HisKA"/>
    <property type="match status" value="1"/>
</dbReference>
<dbReference type="InterPro" id="IPR000014">
    <property type="entry name" value="PAS"/>
</dbReference>
<dbReference type="SMART" id="SM00388">
    <property type="entry name" value="HisKA"/>
    <property type="match status" value="1"/>
</dbReference>
<dbReference type="CDD" id="cd00156">
    <property type="entry name" value="REC"/>
    <property type="match status" value="1"/>
</dbReference>
<dbReference type="SMART" id="SM00448">
    <property type="entry name" value="REC"/>
    <property type="match status" value="1"/>
</dbReference>
<dbReference type="SUPFAM" id="SSF55785">
    <property type="entry name" value="PYP-like sensor domain (PAS domain)"/>
    <property type="match status" value="1"/>
</dbReference>
<dbReference type="PROSITE" id="PS50110">
    <property type="entry name" value="RESPONSE_REGULATORY"/>
    <property type="match status" value="1"/>
</dbReference>
<dbReference type="EC" id="2.7.13.3" evidence="2"/>
<sequence>MTPALDGDRALAEKLVDVFLRLVRGDLTARIPRNFREDHEDAIAFFIDVLAEQIGDTQRRERAYEVGMAALIEKFIALASGDFTVRAERTGRGDPLDTMAYMLNNVAVEIGLLVGDHEKQRKLLEMVLESMLDGVLLLDRQGRVHRTNAAMAKLLGRRAKDLVGQRVGELLAPSERALADELSSERVGEAFVNRDTFFRTSEGGTFAVAVNGSPHRDAGGEPVGFVLVARDDRELRQVNAQLHMSDRLATMGTLAAGVAHEINNPLAFVSANIDFVLEEMNAVKAGEPLPPKLVAELRRALSASREGALRVRNIIRDLHHFTRGGEAGTSHLDLNALLEAALNLVQNELRHHARLSKAYGEPPAVHANEGQLLQVFMNLLLNAAQAIPLGSADASEIRITTGAAPNGAFVEIRDTGTGISEEDLPRIFDLFYTTKAIGEGTGMGLSIARRLVEKAGGRLEVESKLGVGSAFRVVLPAAPEQTGATRPASAKKRRSVRRLRVLVVDDELEVGASVRRVLGRTHSVHVAGGAAEAIVRLDKGGYDLVLCDLLMPEMTGMELHERLRETKPNVAERMVFMTAGAFSAKAQQFLGKVPNRRVEKPFDAETLRALVKEVASAR</sequence>
<dbReference type="InterPro" id="IPR003594">
    <property type="entry name" value="HATPase_dom"/>
</dbReference>
<keyword evidence="5" id="KW-0547">Nucleotide-binding</keyword>
<feature type="modified residue" description="4-aspartylphosphate" evidence="9">
    <location>
        <position position="548"/>
    </location>
</feature>
<dbReference type="InterPro" id="IPR011006">
    <property type="entry name" value="CheY-like_superfamily"/>
</dbReference>
<dbReference type="SMART" id="SM00387">
    <property type="entry name" value="HATPase_c"/>
    <property type="match status" value="1"/>
</dbReference>
<dbReference type="PROSITE" id="PS50113">
    <property type="entry name" value="PAC"/>
    <property type="match status" value="1"/>
</dbReference>
<dbReference type="Gene3D" id="3.40.50.2300">
    <property type="match status" value="1"/>
</dbReference>
<evidence type="ECO:0000313" key="14">
    <source>
        <dbReference type="EMBL" id="AKU93792.1"/>
    </source>
</evidence>
<feature type="domain" description="PAS" evidence="12">
    <location>
        <begin position="120"/>
        <end position="176"/>
    </location>
</feature>
<dbReference type="PRINTS" id="PR00344">
    <property type="entry name" value="BCTRLSENSOR"/>
</dbReference>
<dbReference type="InterPro" id="IPR003661">
    <property type="entry name" value="HisK_dim/P_dom"/>
</dbReference>
<dbReference type="PROSITE" id="PS50109">
    <property type="entry name" value="HIS_KIN"/>
    <property type="match status" value="1"/>
</dbReference>
<dbReference type="Pfam" id="PF00072">
    <property type="entry name" value="Response_reg"/>
    <property type="match status" value="1"/>
</dbReference>
<dbReference type="SMART" id="SM00091">
    <property type="entry name" value="PAS"/>
    <property type="match status" value="1"/>
</dbReference>
<dbReference type="SUPFAM" id="SSF55874">
    <property type="entry name" value="ATPase domain of HSP90 chaperone/DNA topoisomerase II/histidine kinase"/>
    <property type="match status" value="1"/>
</dbReference>
<keyword evidence="4" id="KW-0808">Transferase</keyword>
<dbReference type="InterPro" id="IPR013767">
    <property type="entry name" value="PAS_fold"/>
</dbReference>
<dbReference type="Pfam" id="PF00512">
    <property type="entry name" value="HisKA"/>
    <property type="match status" value="1"/>
</dbReference>
<evidence type="ECO:0000256" key="9">
    <source>
        <dbReference type="PROSITE-ProRule" id="PRU00169"/>
    </source>
</evidence>
<accession>A0A0K1PJV5</accession>
<keyword evidence="8" id="KW-0902">Two-component regulatory system</keyword>
<dbReference type="PANTHER" id="PTHR43065:SF50">
    <property type="entry name" value="HISTIDINE KINASE"/>
    <property type="match status" value="1"/>
</dbReference>
<dbReference type="GO" id="GO:0000155">
    <property type="term" value="F:phosphorelay sensor kinase activity"/>
    <property type="evidence" value="ECO:0007669"/>
    <property type="project" value="InterPro"/>
</dbReference>
<name>A0A0K1PJV5_9BACT</name>
<dbReference type="AlphaFoldDB" id="A0A0K1PJV5"/>
<evidence type="ECO:0000256" key="1">
    <source>
        <dbReference type="ARBA" id="ARBA00000085"/>
    </source>
</evidence>
<dbReference type="SUPFAM" id="SSF47384">
    <property type="entry name" value="Homodimeric domain of signal transducing histidine kinase"/>
    <property type="match status" value="1"/>
</dbReference>
<evidence type="ECO:0000256" key="3">
    <source>
        <dbReference type="ARBA" id="ARBA00022553"/>
    </source>
</evidence>
<dbReference type="STRING" id="1391654.AKJ09_00456"/>
<dbReference type="RefSeq" id="WP_146645489.1">
    <property type="nucleotide sequence ID" value="NZ_CP012333.1"/>
</dbReference>
<dbReference type="Pfam" id="PF02518">
    <property type="entry name" value="HATPase_c"/>
    <property type="match status" value="1"/>
</dbReference>
<dbReference type="GO" id="GO:0006355">
    <property type="term" value="P:regulation of DNA-templated transcription"/>
    <property type="evidence" value="ECO:0007669"/>
    <property type="project" value="InterPro"/>
</dbReference>
<dbReference type="Gene3D" id="3.30.565.10">
    <property type="entry name" value="Histidine kinase-like ATPase, C-terminal domain"/>
    <property type="match status" value="1"/>
</dbReference>
<keyword evidence="3 9" id="KW-0597">Phosphoprotein</keyword>
<dbReference type="EMBL" id="CP012333">
    <property type="protein sequence ID" value="AKU93792.1"/>
    <property type="molecule type" value="Genomic_DNA"/>
</dbReference>
<feature type="domain" description="PAC" evidence="13">
    <location>
        <begin position="192"/>
        <end position="244"/>
    </location>
</feature>
<dbReference type="KEGG" id="llu:AKJ09_00456"/>
<evidence type="ECO:0000256" key="7">
    <source>
        <dbReference type="ARBA" id="ARBA00022840"/>
    </source>
</evidence>
<evidence type="ECO:0000313" key="15">
    <source>
        <dbReference type="Proteomes" id="UP000064967"/>
    </source>
</evidence>
<feature type="domain" description="Response regulatory" evidence="11">
    <location>
        <begin position="500"/>
        <end position="615"/>
    </location>
</feature>
<dbReference type="OrthoDB" id="9769169at2"/>
<dbReference type="InterPro" id="IPR035965">
    <property type="entry name" value="PAS-like_dom_sf"/>
</dbReference>
<feature type="domain" description="Histidine kinase" evidence="10">
    <location>
        <begin position="257"/>
        <end position="479"/>
    </location>
</feature>
<dbReference type="GO" id="GO:0005524">
    <property type="term" value="F:ATP binding"/>
    <property type="evidence" value="ECO:0007669"/>
    <property type="project" value="UniProtKB-KW"/>
</dbReference>
<dbReference type="Pfam" id="PF00989">
    <property type="entry name" value="PAS"/>
    <property type="match status" value="1"/>
</dbReference>